<sequence length="180" mass="20110">MHQLAVLFEKHILITFYHDRQPPTFNLISPTLNIVKNETEPFREIIKQLLLPYSGVGYTLLMNFEREIELYLKNEILELEWNIEKPAGLPNRFILHLSLNDKFLKQQILRNSCLAKVINNGNNGGSNSNSNGGSSNNSNGNNSNGNNSNGNNSNGNNSNGNNSNNNINNNINNNSNNNGE</sequence>
<protein>
    <submittedName>
        <fullName evidence="2">Uncharacterized protein</fullName>
    </submittedName>
</protein>
<dbReference type="Proteomes" id="UP000266861">
    <property type="component" value="Unassembled WGS sequence"/>
</dbReference>
<dbReference type="AlphaFoldDB" id="A0A397GU69"/>
<reference evidence="2 3" key="1">
    <citation type="submission" date="2018-08" db="EMBL/GenBank/DDBJ databases">
        <title>Genome and evolution of the arbuscular mycorrhizal fungus Diversispora epigaea (formerly Glomus versiforme) and its bacterial endosymbionts.</title>
        <authorList>
            <person name="Sun X."/>
            <person name="Fei Z."/>
            <person name="Harrison M."/>
        </authorList>
    </citation>
    <scope>NUCLEOTIDE SEQUENCE [LARGE SCALE GENOMIC DNA]</scope>
    <source>
        <strain evidence="2 3">IT104</strain>
    </source>
</reference>
<feature type="region of interest" description="Disordered" evidence="1">
    <location>
        <begin position="121"/>
        <end position="180"/>
    </location>
</feature>
<accession>A0A397GU69</accession>
<keyword evidence="3" id="KW-1185">Reference proteome</keyword>
<evidence type="ECO:0000313" key="3">
    <source>
        <dbReference type="Proteomes" id="UP000266861"/>
    </source>
</evidence>
<evidence type="ECO:0000256" key="1">
    <source>
        <dbReference type="SAM" id="MobiDB-lite"/>
    </source>
</evidence>
<name>A0A397GU69_9GLOM</name>
<comment type="caution">
    <text evidence="2">The sequence shown here is derived from an EMBL/GenBank/DDBJ whole genome shotgun (WGS) entry which is preliminary data.</text>
</comment>
<gene>
    <name evidence="2" type="ORF">Glove_460g53</name>
</gene>
<dbReference type="EMBL" id="PQFF01000402">
    <property type="protein sequence ID" value="RHZ52603.1"/>
    <property type="molecule type" value="Genomic_DNA"/>
</dbReference>
<dbReference type="OrthoDB" id="10025005at2759"/>
<proteinExistence type="predicted"/>
<evidence type="ECO:0000313" key="2">
    <source>
        <dbReference type="EMBL" id="RHZ52603.1"/>
    </source>
</evidence>
<organism evidence="2 3">
    <name type="scientific">Diversispora epigaea</name>
    <dbReference type="NCBI Taxonomy" id="1348612"/>
    <lineage>
        <taxon>Eukaryota</taxon>
        <taxon>Fungi</taxon>
        <taxon>Fungi incertae sedis</taxon>
        <taxon>Mucoromycota</taxon>
        <taxon>Glomeromycotina</taxon>
        <taxon>Glomeromycetes</taxon>
        <taxon>Diversisporales</taxon>
        <taxon>Diversisporaceae</taxon>
        <taxon>Diversispora</taxon>
    </lineage>
</organism>